<evidence type="ECO:0000313" key="2">
    <source>
        <dbReference type="EMBL" id="MFC0251276.1"/>
    </source>
</evidence>
<feature type="transmembrane region" description="Helical" evidence="1">
    <location>
        <begin position="16"/>
        <end position="37"/>
    </location>
</feature>
<evidence type="ECO:0000256" key="1">
    <source>
        <dbReference type="SAM" id="Phobius"/>
    </source>
</evidence>
<protein>
    <submittedName>
        <fullName evidence="2">Uncharacterized protein</fullName>
    </submittedName>
</protein>
<keyword evidence="1" id="KW-1133">Transmembrane helix</keyword>
<feature type="transmembrane region" description="Helical" evidence="1">
    <location>
        <begin position="49"/>
        <end position="67"/>
    </location>
</feature>
<organism evidence="2 3">
    <name type="scientific">Massilia consociata</name>
    <dbReference type="NCBI Taxonomy" id="760117"/>
    <lineage>
        <taxon>Bacteria</taxon>
        <taxon>Pseudomonadati</taxon>
        <taxon>Pseudomonadota</taxon>
        <taxon>Betaproteobacteria</taxon>
        <taxon>Burkholderiales</taxon>
        <taxon>Oxalobacteraceae</taxon>
        <taxon>Telluria group</taxon>
        <taxon>Massilia</taxon>
    </lineage>
</organism>
<feature type="transmembrane region" description="Helical" evidence="1">
    <location>
        <begin position="73"/>
        <end position="97"/>
    </location>
</feature>
<proteinExistence type="predicted"/>
<feature type="transmembrane region" description="Helical" evidence="1">
    <location>
        <begin position="149"/>
        <end position="169"/>
    </location>
</feature>
<reference evidence="2 3" key="1">
    <citation type="submission" date="2024-09" db="EMBL/GenBank/DDBJ databases">
        <authorList>
            <person name="Sun Q."/>
            <person name="Mori K."/>
        </authorList>
    </citation>
    <scope>NUCLEOTIDE SEQUENCE [LARGE SCALE GENOMIC DNA]</scope>
    <source>
        <strain evidence="2 3">CCM 7792</strain>
    </source>
</reference>
<sequence>MHENTDPAYARARARAIVRSTGILVCALGLAQLVLGLASAPKGTFRFELLGLIVGLLILFGNMRALALVRWLALFAVGASLLELLKPVILMPFDLIVTQLRLFPGQTAMLYLPHLLGALAVLLVAVRLSHPQVLSARAVAGLKAPATRLPLALGIVLALGVCFLQYRALNGEDAGRARQLAADKFGPRYQYHTQYLHIQFGENAGVSATVHAWNDKEVLRIPVQWRR</sequence>
<dbReference type="Proteomes" id="UP001589773">
    <property type="component" value="Unassembled WGS sequence"/>
</dbReference>
<keyword evidence="3" id="KW-1185">Reference proteome</keyword>
<gene>
    <name evidence="2" type="ORF">ACFFJK_05185</name>
</gene>
<name>A0ABV6FCL6_9BURK</name>
<comment type="caution">
    <text evidence="2">The sequence shown here is derived from an EMBL/GenBank/DDBJ whole genome shotgun (WGS) entry which is preliminary data.</text>
</comment>
<evidence type="ECO:0000313" key="3">
    <source>
        <dbReference type="Proteomes" id="UP001589773"/>
    </source>
</evidence>
<feature type="transmembrane region" description="Helical" evidence="1">
    <location>
        <begin position="109"/>
        <end position="129"/>
    </location>
</feature>
<dbReference type="RefSeq" id="WP_379678078.1">
    <property type="nucleotide sequence ID" value="NZ_JBHLWP010000006.1"/>
</dbReference>
<dbReference type="EMBL" id="JBHLWP010000006">
    <property type="protein sequence ID" value="MFC0251276.1"/>
    <property type="molecule type" value="Genomic_DNA"/>
</dbReference>
<keyword evidence="1" id="KW-0812">Transmembrane</keyword>
<keyword evidence="1" id="KW-0472">Membrane</keyword>
<accession>A0ABV6FCL6</accession>